<dbReference type="EMBL" id="LAZR01048378">
    <property type="protein sequence ID" value="KKK92071.1"/>
    <property type="molecule type" value="Genomic_DNA"/>
</dbReference>
<reference evidence="2" key="1">
    <citation type="journal article" date="2015" name="Nature">
        <title>Complex archaea that bridge the gap between prokaryotes and eukaryotes.</title>
        <authorList>
            <person name="Spang A."/>
            <person name="Saw J.H."/>
            <person name="Jorgensen S.L."/>
            <person name="Zaremba-Niedzwiedzka K."/>
            <person name="Martijn J."/>
            <person name="Lind A.E."/>
            <person name="van Eijk R."/>
            <person name="Schleper C."/>
            <person name="Guy L."/>
            <person name="Ettema T.J."/>
        </authorList>
    </citation>
    <scope>NUCLEOTIDE SEQUENCE</scope>
</reference>
<sequence length="105" mass="11946">MEIFKKTVRITMVTLAVTAFLFISNQFVSELKDFRLEADNAFKYKISYSYTTANSDYKRINKKVDPSRVGIVKTKLNMAIAEYLTGIAVIAVISTPLIFATRRKP</sequence>
<accession>A0A0F9C5Y4</accession>
<keyword evidence="1" id="KW-1133">Transmembrane helix</keyword>
<evidence type="ECO:0000313" key="2">
    <source>
        <dbReference type="EMBL" id="KKK92071.1"/>
    </source>
</evidence>
<protein>
    <recommendedName>
        <fullName evidence="3">PDGLE domain-containing protein</fullName>
    </recommendedName>
</protein>
<feature type="transmembrane region" description="Helical" evidence="1">
    <location>
        <begin position="7"/>
        <end position="28"/>
    </location>
</feature>
<keyword evidence="1" id="KW-0812">Transmembrane</keyword>
<comment type="caution">
    <text evidence="2">The sequence shown here is derived from an EMBL/GenBank/DDBJ whole genome shotgun (WGS) entry which is preliminary data.</text>
</comment>
<evidence type="ECO:0008006" key="3">
    <source>
        <dbReference type="Google" id="ProtNLM"/>
    </source>
</evidence>
<proteinExistence type="predicted"/>
<keyword evidence="1" id="KW-0472">Membrane</keyword>
<dbReference type="AlphaFoldDB" id="A0A0F9C5Y4"/>
<gene>
    <name evidence="2" type="ORF">LCGC14_2706600</name>
</gene>
<organism evidence="2">
    <name type="scientific">marine sediment metagenome</name>
    <dbReference type="NCBI Taxonomy" id="412755"/>
    <lineage>
        <taxon>unclassified sequences</taxon>
        <taxon>metagenomes</taxon>
        <taxon>ecological metagenomes</taxon>
    </lineage>
</organism>
<name>A0A0F9C5Y4_9ZZZZ</name>
<evidence type="ECO:0000256" key="1">
    <source>
        <dbReference type="SAM" id="Phobius"/>
    </source>
</evidence>
<feature type="transmembrane region" description="Helical" evidence="1">
    <location>
        <begin position="80"/>
        <end position="100"/>
    </location>
</feature>